<evidence type="ECO:0000259" key="2">
    <source>
        <dbReference type="SMART" id="SM00014"/>
    </source>
</evidence>
<feature type="transmembrane region" description="Helical" evidence="1">
    <location>
        <begin position="108"/>
        <end position="131"/>
    </location>
</feature>
<comment type="caution">
    <text evidence="3">The sequence shown here is derived from an EMBL/GenBank/DDBJ whole genome shotgun (WGS) entry which is preliminary data.</text>
</comment>
<feature type="transmembrane region" description="Helical" evidence="1">
    <location>
        <begin position="234"/>
        <end position="253"/>
    </location>
</feature>
<dbReference type="Pfam" id="PF01569">
    <property type="entry name" value="PAP2"/>
    <property type="match status" value="1"/>
</dbReference>
<evidence type="ECO:0000313" key="4">
    <source>
        <dbReference type="Proteomes" id="UP001237823"/>
    </source>
</evidence>
<proteinExistence type="predicted"/>
<name>A0ABT7T5V7_9MICO</name>
<reference evidence="3 4" key="1">
    <citation type="submission" date="2023-06" db="EMBL/GenBank/DDBJ databases">
        <authorList>
            <person name="Feng G."/>
            <person name="Li J."/>
            <person name="Zhu H."/>
        </authorList>
    </citation>
    <scope>NUCLEOTIDE SEQUENCE [LARGE SCALE GENOMIC DNA]</scope>
    <source>
        <strain evidence="3 4">RHCKG23</strain>
    </source>
</reference>
<feature type="transmembrane region" description="Helical" evidence="1">
    <location>
        <begin position="51"/>
        <end position="74"/>
    </location>
</feature>
<dbReference type="Proteomes" id="UP001237823">
    <property type="component" value="Unassembled WGS sequence"/>
</dbReference>
<evidence type="ECO:0000256" key="1">
    <source>
        <dbReference type="SAM" id="Phobius"/>
    </source>
</evidence>
<keyword evidence="1" id="KW-0472">Membrane</keyword>
<dbReference type="InterPro" id="IPR000326">
    <property type="entry name" value="PAP2/HPO"/>
</dbReference>
<feature type="transmembrane region" description="Helical" evidence="1">
    <location>
        <begin position="184"/>
        <end position="201"/>
    </location>
</feature>
<gene>
    <name evidence="3" type="ORF">QUG92_07575</name>
</gene>
<dbReference type="InterPro" id="IPR036938">
    <property type="entry name" value="PAP2/HPO_sf"/>
</dbReference>
<dbReference type="PANTHER" id="PTHR14969">
    <property type="entry name" value="SPHINGOSINE-1-PHOSPHATE PHOSPHOHYDROLASE"/>
    <property type="match status" value="1"/>
</dbReference>
<feature type="transmembrane region" description="Helical" evidence="1">
    <location>
        <begin position="210"/>
        <end position="228"/>
    </location>
</feature>
<accession>A0ABT7T5V7</accession>
<dbReference type="Gene3D" id="1.20.144.10">
    <property type="entry name" value="Phosphatidic acid phosphatase type 2/haloperoxidase"/>
    <property type="match status" value="1"/>
</dbReference>
<dbReference type="RefSeq" id="WP_182047236.1">
    <property type="nucleotide sequence ID" value="NZ_JAUCML010000004.1"/>
</dbReference>
<evidence type="ECO:0000313" key="3">
    <source>
        <dbReference type="EMBL" id="MDM7884963.1"/>
    </source>
</evidence>
<organism evidence="3 4">
    <name type="scientific">Curtobacterium citri</name>
    <dbReference type="NCBI Taxonomy" id="3055139"/>
    <lineage>
        <taxon>Bacteria</taxon>
        <taxon>Bacillati</taxon>
        <taxon>Actinomycetota</taxon>
        <taxon>Actinomycetes</taxon>
        <taxon>Micrococcales</taxon>
        <taxon>Microbacteriaceae</taxon>
        <taxon>Curtobacterium</taxon>
    </lineage>
</organism>
<sequence length="270" mass="28424">MTDSGTPSPDRTVPHDRRLGRRDLTEWRSRAGQRLAARHRGLAQRVGAHRALVVTLAVGGGIALAATAGAAWIYDGVTGRDGIASLDRPVLEQAKRLRSPAVDGTAAVIARVFGPVSMPVLAVASAVAFAVRERRASPVTLLVAAGAGSLAMTLLGKDRIKRNRPRRRDAVPPYERSPSFPSGHTLNTTTIVGVIAYLLALRQERTGPQVALAGAAAGTAVTVGLSRVLLGAHWFTDVAVGWVTGSGWLSLLITSHRLFLSAQDDDTVGD</sequence>
<dbReference type="SMART" id="SM00014">
    <property type="entry name" value="acidPPc"/>
    <property type="match status" value="1"/>
</dbReference>
<keyword evidence="1" id="KW-0812">Transmembrane</keyword>
<dbReference type="EMBL" id="JAUCML010000004">
    <property type="protein sequence ID" value="MDM7884963.1"/>
    <property type="molecule type" value="Genomic_DNA"/>
</dbReference>
<keyword evidence="1" id="KW-1133">Transmembrane helix</keyword>
<protein>
    <submittedName>
        <fullName evidence="3">Phosphatase PAP2 family protein</fullName>
    </submittedName>
</protein>
<dbReference type="SUPFAM" id="SSF48317">
    <property type="entry name" value="Acid phosphatase/Vanadium-dependent haloperoxidase"/>
    <property type="match status" value="1"/>
</dbReference>
<keyword evidence="4" id="KW-1185">Reference proteome</keyword>
<dbReference type="PANTHER" id="PTHR14969:SF13">
    <property type="entry name" value="AT30094P"/>
    <property type="match status" value="1"/>
</dbReference>
<feature type="transmembrane region" description="Helical" evidence="1">
    <location>
        <begin position="138"/>
        <end position="156"/>
    </location>
</feature>
<feature type="domain" description="Phosphatidic acid phosphatase type 2/haloperoxidase" evidence="2">
    <location>
        <begin position="140"/>
        <end position="253"/>
    </location>
</feature>